<evidence type="ECO:0000313" key="1">
    <source>
        <dbReference type="EMBL" id="GMQ28447.1"/>
    </source>
</evidence>
<sequence>MSTLVRIFLTTLFVGCLGSSFSQELINKRPTFYAYSGFSGANLTQFNQMLNERGLSSLRNRYSSIGLGYQTRINDFVLGFDLGQHTGKASQLDDMRIRYRTTRALLNIGYSMTEEGRFQLIHYLGLGFGFMNFQMLPEEQDRNLELFLLDSQQGFILRKNDIHQGTSQFGNFLTEIGFQLSYDFPIPGRKEALQVMARGGYSFSPIENSWNMNGIAFDNAQSGAFIRVGAGISLPERNFFYKDATIGISLVRGVHNTKPDALNGYLESFGYQPLEGKPSNWGLRILGDTEGLLYGVDVFNLAMSGQASNFQEHSLNSVRVYANGGFKLIQFENFALGALGGLGYGNLRYTLSDVNKPDFPELLEDRYFDGYLRSSGVMIKPEVFLEYGLPLTKRKLFDLVFSASAGYELAFPGYSLGEISMNQYMSGSYLLFGIGVRP</sequence>
<organism evidence="1 2">
    <name type="scientific">Algoriphagus confluentis</name>
    <dbReference type="NCBI Taxonomy" id="1697556"/>
    <lineage>
        <taxon>Bacteria</taxon>
        <taxon>Pseudomonadati</taxon>
        <taxon>Bacteroidota</taxon>
        <taxon>Cytophagia</taxon>
        <taxon>Cytophagales</taxon>
        <taxon>Cyclobacteriaceae</taxon>
        <taxon>Algoriphagus</taxon>
    </lineage>
</organism>
<dbReference type="RefSeq" id="WP_338223200.1">
    <property type="nucleotide sequence ID" value="NZ_BTPD01000003.1"/>
</dbReference>
<protein>
    <recommendedName>
        <fullName evidence="3">DUF5723 domain-containing protein</fullName>
    </recommendedName>
</protein>
<comment type="caution">
    <text evidence="1">The sequence shown here is derived from an EMBL/GenBank/DDBJ whole genome shotgun (WGS) entry which is preliminary data.</text>
</comment>
<dbReference type="Proteomes" id="UP001338309">
    <property type="component" value="Unassembled WGS sequence"/>
</dbReference>
<accession>A0ABQ6PNS1</accession>
<reference evidence="1 2" key="1">
    <citation type="submission" date="2023-08" db="EMBL/GenBank/DDBJ databases">
        <title>Draft genome sequence of Algoriphagus confluentis.</title>
        <authorList>
            <person name="Takatani N."/>
            <person name="Hosokawa M."/>
            <person name="Sawabe T."/>
        </authorList>
    </citation>
    <scope>NUCLEOTIDE SEQUENCE [LARGE SCALE GENOMIC DNA]</scope>
    <source>
        <strain evidence="1 2">NBRC 111222</strain>
    </source>
</reference>
<keyword evidence="2" id="KW-1185">Reference proteome</keyword>
<evidence type="ECO:0000313" key="2">
    <source>
        <dbReference type="Proteomes" id="UP001338309"/>
    </source>
</evidence>
<proteinExistence type="predicted"/>
<gene>
    <name evidence="1" type="ORF">Aconfl_10900</name>
</gene>
<dbReference type="EMBL" id="BTPD01000003">
    <property type="protein sequence ID" value="GMQ28447.1"/>
    <property type="molecule type" value="Genomic_DNA"/>
</dbReference>
<name>A0ABQ6PNS1_9BACT</name>
<evidence type="ECO:0008006" key="3">
    <source>
        <dbReference type="Google" id="ProtNLM"/>
    </source>
</evidence>